<dbReference type="InterPro" id="IPR004481">
    <property type="entry name" value="K/Na/Ca-exchanger"/>
</dbReference>
<keyword evidence="4 5" id="KW-0472">Membrane</keyword>
<feature type="transmembrane region" description="Helical" evidence="5">
    <location>
        <begin position="304"/>
        <end position="323"/>
    </location>
</feature>
<dbReference type="Pfam" id="PF01699">
    <property type="entry name" value="Na_Ca_ex"/>
    <property type="match status" value="2"/>
</dbReference>
<feature type="transmembrane region" description="Helical" evidence="5">
    <location>
        <begin position="6"/>
        <end position="26"/>
    </location>
</feature>
<feature type="transmembrane region" description="Helical" evidence="5">
    <location>
        <begin position="208"/>
        <end position="230"/>
    </location>
</feature>
<feature type="domain" description="Sodium/calcium exchanger membrane region" evidence="6">
    <location>
        <begin position="173"/>
        <end position="318"/>
    </location>
</feature>
<comment type="caution">
    <text evidence="7">The sequence shown here is derived from an EMBL/GenBank/DDBJ whole genome shotgun (WGS) entry which is preliminary data.</text>
</comment>
<keyword evidence="3 5" id="KW-1133">Transmembrane helix</keyword>
<dbReference type="NCBIfam" id="TIGR00367">
    <property type="entry name" value="calcium/sodium antiporter"/>
    <property type="match status" value="1"/>
</dbReference>
<feature type="domain" description="Sodium/calcium exchanger membrane region" evidence="6">
    <location>
        <begin position="4"/>
        <end position="144"/>
    </location>
</feature>
<dbReference type="InterPro" id="IPR004837">
    <property type="entry name" value="NaCa_Exmemb"/>
</dbReference>
<accession>A0ABV7C8N0</accession>
<dbReference type="PANTHER" id="PTHR10846">
    <property type="entry name" value="SODIUM/POTASSIUM/CALCIUM EXCHANGER"/>
    <property type="match status" value="1"/>
</dbReference>
<dbReference type="PANTHER" id="PTHR10846:SF8">
    <property type="entry name" value="INNER MEMBRANE PROTEIN YRBG"/>
    <property type="match status" value="1"/>
</dbReference>
<evidence type="ECO:0000256" key="1">
    <source>
        <dbReference type="ARBA" id="ARBA00004141"/>
    </source>
</evidence>
<dbReference type="Gene3D" id="1.20.1420.30">
    <property type="entry name" value="NCX, central ion-binding region"/>
    <property type="match status" value="1"/>
</dbReference>
<evidence type="ECO:0000313" key="8">
    <source>
        <dbReference type="Proteomes" id="UP001595384"/>
    </source>
</evidence>
<dbReference type="Proteomes" id="UP001595384">
    <property type="component" value="Unassembled WGS sequence"/>
</dbReference>
<feature type="transmembrane region" description="Helical" evidence="5">
    <location>
        <begin position="129"/>
        <end position="148"/>
    </location>
</feature>
<feature type="transmembrane region" description="Helical" evidence="5">
    <location>
        <begin position="173"/>
        <end position="196"/>
    </location>
</feature>
<feature type="transmembrane region" description="Helical" evidence="5">
    <location>
        <begin position="105"/>
        <end position="123"/>
    </location>
</feature>
<dbReference type="RefSeq" id="WP_123015995.1">
    <property type="nucleotide sequence ID" value="NZ_AP024911.1"/>
</dbReference>
<name>A0ABV7C8N0_9VIBR</name>
<feature type="transmembrane region" description="Helical" evidence="5">
    <location>
        <begin position="242"/>
        <end position="263"/>
    </location>
</feature>
<organism evidence="7 8">
    <name type="scientific">Vibrio zhugei</name>
    <dbReference type="NCBI Taxonomy" id="2479546"/>
    <lineage>
        <taxon>Bacteria</taxon>
        <taxon>Pseudomonadati</taxon>
        <taxon>Pseudomonadota</taxon>
        <taxon>Gammaproteobacteria</taxon>
        <taxon>Vibrionales</taxon>
        <taxon>Vibrionaceae</taxon>
        <taxon>Vibrio</taxon>
    </lineage>
</organism>
<evidence type="ECO:0000256" key="4">
    <source>
        <dbReference type="ARBA" id="ARBA00023136"/>
    </source>
</evidence>
<evidence type="ECO:0000256" key="2">
    <source>
        <dbReference type="ARBA" id="ARBA00022692"/>
    </source>
</evidence>
<keyword evidence="2 5" id="KW-0812">Transmembrane</keyword>
<reference evidence="8" key="1">
    <citation type="journal article" date="2019" name="Int. J. Syst. Evol. Microbiol.">
        <title>The Global Catalogue of Microorganisms (GCM) 10K type strain sequencing project: providing services to taxonomists for standard genome sequencing and annotation.</title>
        <authorList>
            <consortium name="The Broad Institute Genomics Platform"/>
            <consortium name="The Broad Institute Genome Sequencing Center for Infectious Disease"/>
            <person name="Wu L."/>
            <person name="Ma J."/>
        </authorList>
    </citation>
    <scope>NUCLEOTIDE SEQUENCE [LARGE SCALE GENOMIC DNA]</scope>
    <source>
        <strain evidence="8">KCTC 62784</strain>
    </source>
</reference>
<evidence type="ECO:0000256" key="5">
    <source>
        <dbReference type="SAM" id="Phobius"/>
    </source>
</evidence>
<feature type="transmembrane region" description="Helical" evidence="5">
    <location>
        <begin position="74"/>
        <end position="93"/>
    </location>
</feature>
<feature type="transmembrane region" description="Helical" evidence="5">
    <location>
        <begin position="38"/>
        <end position="62"/>
    </location>
</feature>
<keyword evidence="8" id="KW-1185">Reference proteome</keyword>
<protein>
    <submittedName>
        <fullName evidence="7">Calcium/sodium antiporter</fullName>
    </submittedName>
</protein>
<evidence type="ECO:0000313" key="7">
    <source>
        <dbReference type="EMBL" id="MFC3023519.1"/>
    </source>
</evidence>
<gene>
    <name evidence="7" type="ORF">ACFODT_06755</name>
</gene>
<comment type="subcellular location">
    <subcellularLocation>
        <location evidence="1">Membrane</location>
        <topology evidence="1">Multi-pass membrane protein</topology>
    </subcellularLocation>
</comment>
<dbReference type="EMBL" id="JBHRSE010000042">
    <property type="protein sequence ID" value="MFC3023519.1"/>
    <property type="molecule type" value="Genomic_DNA"/>
</dbReference>
<evidence type="ECO:0000256" key="3">
    <source>
        <dbReference type="ARBA" id="ARBA00022989"/>
    </source>
</evidence>
<dbReference type="InterPro" id="IPR044880">
    <property type="entry name" value="NCX_ion-bd_dom_sf"/>
</dbReference>
<evidence type="ECO:0000259" key="6">
    <source>
        <dbReference type="Pfam" id="PF01699"/>
    </source>
</evidence>
<feature type="transmembrane region" description="Helical" evidence="5">
    <location>
        <begin position="275"/>
        <end position="292"/>
    </location>
</feature>
<proteinExistence type="predicted"/>
<sequence>MLLSIAAIIAGFVILVWSADRFVLSASATARYAGMPPLLIGMVIVGFGTSAPEMVVSAMAALQGAPSLALGNALGSNIVNISLVLGFTALIAPLSVRSKIVSKELPILLVITLGLGVMLWDNTLTQLESWVLLAGFFAFVVWSIYSGLRGNNDSMTPEAELDPQVATMTLKTALIWLAFSLALLIGSSRLLVYGAVNIAHAMGVSDLMIGLTVIALGTSLPELAATVIAARRGEHDLALGNILGSNMFNILAVIGIAGVIHPVKDIGPEIFWRDWMTMLAVTVVLLMTAISIKGRPGRINRVEGAILLMFYLLYNGYLISSVLQ</sequence>